<evidence type="ECO:0000313" key="4">
    <source>
        <dbReference type="EMBL" id="KAH9414305.1"/>
    </source>
</evidence>
<keyword evidence="1" id="KW-0677">Repeat</keyword>
<sequence>MKKIPTDTCVDIELFQNDLKDIDPEFIRNIVSIFKIAQSSKEMGFLFMTNNATYAYGDEICKWLSLKHDPKQPKQINILNGKKIIQVESGNEFVVVLTDDGLVYLASDDSDWQTNNTFRLISTGNDRFEMIACGQFYLLLLRQDGIVFALGDNGIGQLTGNSNSAYVIAVNTGLNNVKIIACGGEHSLALTNTNEIYSWGCNKYGQLGLGDTNNRRIPSLVSFPDGLIDSQIKNIMAGSFHSLFLLENGQIFGCGYGQPPINDNEQDAKVPTKIPIENCQSMACTNYLHISFALDQSSHYYEWGKLNSKKLVPLEKLNGRPKSFAAASAISRDSIITFGQTSTIYSYESHDTISNIGLLDNPNNYDVEFIIGDKRLLACKCYLKMSSEYYSRMFSGEWQENDQVIIKDYNYDVYYSYLHMLHTGRIRINQSNIAELIDLANCYGDERLMKHCKTFIRTDLNERTLFIYFPLIDKYELNEMNDKLVQLTIEEVLPKITNNLLENNENINEFLKFFLFVNNILIINKKILSHMPTIVEYRFFLLQTKLNFQEKKTMKKIPTDTDVDIELFQNDLKDIDPEFIPSIVSIFKITNTNKKFSYLFMTNDNTYGYGDELCKWLSLQHDPKRPQQIDILNDKKIIQVDSGDDFVVVLTDDRLVYLASDKNSPWQTNNNLRLISDGNDRFEMIACGCLHFLLLRQDGTVFALGDNCYGVLTGNSDSHVTLVNTGLNNVKIIACGGFHNLALTNTNEIYSWGYNNYGQLGLGDTNNRTTPSLVSFPDVSINSKIKNIVAGGSHSLFLWEDGQIFICGYGKQPNNDNEQNAKVPTKIPIENVQSIACKNYHNFSFALDQSSCYYVWGRGKNDNSLPMIKLDDQLDSFAAASVSILIESPITFGLTSTINTYESNDPLSFIEFLDNPDNYDIEFIIGDKRILACKCYLKMSSEYYNRMFSGVWQENTNRVMIDAYSYDVYYSYLRMLHTGQIQINQFNIAEFIDLANCYGDEQLMKHCQIFIEKFLNKSTISTYLSLIIDYELYNYEMISNKLIIFKNILSKIINDNLSMNSKNFMNFLEWFSKHQQQQQDRPSLNIEQN</sequence>
<organism evidence="4 5">
    <name type="scientific">Dermatophagoides pteronyssinus</name>
    <name type="common">European house dust mite</name>
    <dbReference type="NCBI Taxonomy" id="6956"/>
    <lineage>
        <taxon>Eukaryota</taxon>
        <taxon>Metazoa</taxon>
        <taxon>Ecdysozoa</taxon>
        <taxon>Arthropoda</taxon>
        <taxon>Chelicerata</taxon>
        <taxon>Arachnida</taxon>
        <taxon>Acari</taxon>
        <taxon>Acariformes</taxon>
        <taxon>Sarcoptiformes</taxon>
        <taxon>Astigmata</taxon>
        <taxon>Psoroptidia</taxon>
        <taxon>Analgoidea</taxon>
        <taxon>Pyroglyphidae</taxon>
        <taxon>Dermatophagoidinae</taxon>
        <taxon>Dermatophagoides</taxon>
    </lineage>
</organism>
<dbReference type="PROSITE" id="PS50097">
    <property type="entry name" value="BTB"/>
    <property type="match status" value="2"/>
</dbReference>
<feature type="repeat" description="RCC1" evidence="2">
    <location>
        <begin position="145"/>
        <end position="193"/>
    </location>
</feature>
<dbReference type="Gene3D" id="2.130.10.30">
    <property type="entry name" value="Regulator of chromosome condensation 1/beta-lactamase-inhibitor protein II"/>
    <property type="match status" value="2"/>
</dbReference>
<dbReference type="PROSITE" id="PS00626">
    <property type="entry name" value="RCC1_2"/>
    <property type="match status" value="1"/>
</dbReference>
<reference evidence="4 5" key="1">
    <citation type="journal article" date="2018" name="J. Allergy Clin. Immunol.">
        <title>High-quality assembly of Dermatophagoides pteronyssinus genome and transcriptome reveals a wide range of novel allergens.</title>
        <authorList>
            <person name="Liu X.Y."/>
            <person name="Yang K.Y."/>
            <person name="Wang M.Q."/>
            <person name="Kwok J.S."/>
            <person name="Zeng X."/>
            <person name="Yang Z."/>
            <person name="Xiao X.J."/>
            <person name="Lau C.P."/>
            <person name="Li Y."/>
            <person name="Huang Z.M."/>
            <person name="Ba J.G."/>
            <person name="Yim A.K."/>
            <person name="Ouyang C.Y."/>
            <person name="Ngai S.M."/>
            <person name="Chan T.F."/>
            <person name="Leung E.L."/>
            <person name="Liu L."/>
            <person name="Liu Z.G."/>
            <person name="Tsui S.K."/>
        </authorList>
    </citation>
    <scope>NUCLEOTIDE SEQUENCE [LARGE SCALE GENOMIC DNA]</scope>
    <source>
        <strain evidence="4">Derp</strain>
    </source>
</reference>
<feature type="repeat" description="RCC1" evidence="2">
    <location>
        <begin position="699"/>
        <end position="746"/>
    </location>
</feature>
<dbReference type="InterPro" id="IPR011333">
    <property type="entry name" value="SKP1/BTB/POZ_sf"/>
</dbReference>
<dbReference type="InterPro" id="IPR000210">
    <property type="entry name" value="BTB/POZ_dom"/>
</dbReference>
<dbReference type="SUPFAM" id="SSF50985">
    <property type="entry name" value="RCC1/BLIP-II"/>
    <property type="match status" value="2"/>
</dbReference>
<feature type="repeat" description="RCC1" evidence="2">
    <location>
        <begin position="747"/>
        <end position="801"/>
    </location>
</feature>
<dbReference type="InterPro" id="IPR051210">
    <property type="entry name" value="Ub_ligase/GEF_domain"/>
</dbReference>
<dbReference type="SMART" id="SM00225">
    <property type="entry name" value="BTB"/>
    <property type="match status" value="2"/>
</dbReference>
<dbReference type="PANTHER" id="PTHR22870:SF408">
    <property type="entry name" value="OS09G0560450 PROTEIN"/>
    <property type="match status" value="1"/>
</dbReference>
<keyword evidence="5" id="KW-1185">Reference proteome</keyword>
<dbReference type="Pfam" id="PF00651">
    <property type="entry name" value="BTB"/>
    <property type="match status" value="2"/>
</dbReference>
<gene>
    <name evidence="4" type="primary">RCBTB1_11</name>
    <name evidence="4" type="ORF">DERP_008504</name>
</gene>
<dbReference type="PROSITE" id="PS50012">
    <property type="entry name" value="RCC1_3"/>
    <property type="match status" value="4"/>
</dbReference>
<dbReference type="InterPro" id="IPR009091">
    <property type="entry name" value="RCC1/BLIP-II"/>
</dbReference>
<feature type="domain" description="BTB" evidence="3">
    <location>
        <begin position="919"/>
        <end position="985"/>
    </location>
</feature>
<accession>A0ABQ8IVH3</accession>
<dbReference type="Proteomes" id="UP000887458">
    <property type="component" value="Unassembled WGS sequence"/>
</dbReference>
<dbReference type="InterPro" id="IPR000408">
    <property type="entry name" value="Reg_chr_condens"/>
</dbReference>
<dbReference type="SUPFAM" id="SSF54695">
    <property type="entry name" value="POZ domain"/>
    <property type="match status" value="2"/>
</dbReference>
<reference evidence="4 5" key="2">
    <citation type="journal article" date="2022" name="Mol. Biol. Evol.">
        <title>Comparative Genomics Reveals Insights into the Divergent Evolution of Astigmatic Mites and Household Pest Adaptations.</title>
        <authorList>
            <person name="Xiong Q."/>
            <person name="Wan A.T."/>
            <person name="Liu X."/>
            <person name="Fung C.S."/>
            <person name="Xiao X."/>
            <person name="Malainual N."/>
            <person name="Hou J."/>
            <person name="Wang L."/>
            <person name="Wang M."/>
            <person name="Yang K.Y."/>
            <person name="Cui Y."/>
            <person name="Leung E.L."/>
            <person name="Nong W."/>
            <person name="Shin S.K."/>
            <person name="Au S.W."/>
            <person name="Jeong K.Y."/>
            <person name="Chew F.T."/>
            <person name="Hui J.H."/>
            <person name="Leung T.F."/>
            <person name="Tungtrongchitr A."/>
            <person name="Zhong N."/>
            <person name="Liu Z."/>
            <person name="Tsui S.K."/>
        </authorList>
    </citation>
    <scope>NUCLEOTIDE SEQUENCE [LARGE SCALE GENOMIC DNA]</scope>
    <source>
        <strain evidence="4">Derp</strain>
    </source>
</reference>
<dbReference type="PANTHER" id="PTHR22870">
    <property type="entry name" value="REGULATOR OF CHROMOSOME CONDENSATION"/>
    <property type="match status" value="1"/>
</dbReference>
<feature type="repeat" description="RCC1" evidence="2">
    <location>
        <begin position="194"/>
        <end position="248"/>
    </location>
</feature>
<dbReference type="Pfam" id="PF00415">
    <property type="entry name" value="RCC1"/>
    <property type="match status" value="2"/>
</dbReference>
<name>A0ABQ8IVH3_DERPT</name>
<evidence type="ECO:0000256" key="2">
    <source>
        <dbReference type="PROSITE-ProRule" id="PRU00235"/>
    </source>
</evidence>
<dbReference type="Gene3D" id="3.30.710.10">
    <property type="entry name" value="Potassium Channel Kv1.1, Chain A"/>
    <property type="match status" value="2"/>
</dbReference>
<protein>
    <submittedName>
        <fullName evidence="4">RCC1 and BTB domain-containing protein 1</fullName>
    </submittedName>
</protein>
<proteinExistence type="predicted"/>
<dbReference type="EMBL" id="NJHN03000112">
    <property type="protein sequence ID" value="KAH9414305.1"/>
    <property type="molecule type" value="Genomic_DNA"/>
</dbReference>
<evidence type="ECO:0000259" key="3">
    <source>
        <dbReference type="PROSITE" id="PS50097"/>
    </source>
</evidence>
<feature type="domain" description="BTB" evidence="3">
    <location>
        <begin position="365"/>
        <end position="430"/>
    </location>
</feature>
<evidence type="ECO:0000256" key="1">
    <source>
        <dbReference type="ARBA" id="ARBA00022737"/>
    </source>
</evidence>
<evidence type="ECO:0000313" key="5">
    <source>
        <dbReference type="Proteomes" id="UP000887458"/>
    </source>
</evidence>
<comment type="caution">
    <text evidence="4">The sequence shown here is derived from an EMBL/GenBank/DDBJ whole genome shotgun (WGS) entry which is preliminary data.</text>
</comment>